<gene>
    <name evidence="3" type="ORF">BCR43DRAFT_468658</name>
</gene>
<evidence type="ECO:0000256" key="1">
    <source>
        <dbReference type="PROSITE-ProRule" id="PRU00176"/>
    </source>
</evidence>
<evidence type="ECO:0000259" key="2">
    <source>
        <dbReference type="PROSITE" id="PS50102"/>
    </source>
</evidence>
<dbReference type="InterPro" id="IPR012677">
    <property type="entry name" value="Nucleotide-bd_a/b_plait_sf"/>
</dbReference>
<sequence length="282" mass="31864">MSVRAFLACRQRVALPSLARLASTPTSMNINVGTAHIQRRAFSAALPLCNDQSNLKETAQAISEKFVGQIKKERRFESNRKRTRLVQIQSLPSSATHEDIRKLAREAFDNGDKTIEELVFRRSEAFDFRGRAMVLFKSSEDAKRFIEYANRRVVGGNIIKADFTGSDKQERQMLDQSRPPHLMSVTDTTSAAGRSVIFTGFPSLTKPDHLLGFLRSRSFFPADGTVDSVVQLKPRPMATVSKFLVKFDSESEAWRCVRGIHNTDFLLRSRNQKFRISATVAY</sequence>
<accession>A0A1X2HMF2</accession>
<name>A0A1X2HMF2_SYNRA</name>
<feature type="domain" description="RRM" evidence="2">
    <location>
        <begin position="84"/>
        <end position="166"/>
    </location>
</feature>
<dbReference type="InParanoid" id="A0A1X2HMF2"/>
<dbReference type="GO" id="GO:0003723">
    <property type="term" value="F:RNA binding"/>
    <property type="evidence" value="ECO:0007669"/>
    <property type="project" value="UniProtKB-UniRule"/>
</dbReference>
<dbReference type="OrthoDB" id="5541797at2759"/>
<dbReference type="SUPFAM" id="SSF54928">
    <property type="entry name" value="RNA-binding domain, RBD"/>
    <property type="match status" value="1"/>
</dbReference>
<proteinExistence type="predicted"/>
<dbReference type="AlphaFoldDB" id="A0A1X2HMF2"/>
<reference evidence="3 4" key="1">
    <citation type="submission" date="2016-07" db="EMBL/GenBank/DDBJ databases">
        <title>Pervasive Adenine N6-methylation of Active Genes in Fungi.</title>
        <authorList>
            <consortium name="DOE Joint Genome Institute"/>
            <person name="Mondo S.J."/>
            <person name="Dannebaum R.O."/>
            <person name="Kuo R.C."/>
            <person name="Labutti K."/>
            <person name="Haridas S."/>
            <person name="Kuo A."/>
            <person name="Salamov A."/>
            <person name="Ahrendt S.R."/>
            <person name="Lipzen A."/>
            <person name="Sullivan W."/>
            <person name="Andreopoulos W.B."/>
            <person name="Clum A."/>
            <person name="Lindquist E."/>
            <person name="Daum C."/>
            <person name="Ramamoorthy G.K."/>
            <person name="Gryganskyi A."/>
            <person name="Culley D."/>
            <person name="Magnuson J.K."/>
            <person name="James T.Y."/>
            <person name="O'Malley M.A."/>
            <person name="Stajich J.E."/>
            <person name="Spatafora J.W."/>
            <person name="Visel A."/>
            <person name="Grigoriev I.V."/>
        </authorList>
    </citation>
    <scope>NUCLEOTIDE SEQUENCE [LARGE SCALE GENOMIC DNA]</scope>
    <source>
        <strain evidence="3 4">NRRL 2496</strain>
    </source>
</reference>
<keyword evidence="1" id="KW-0694">RNA-binding</keyword>
<dbReference type="CDD" id="cd00590">
    <property type="entry name" value="RRM_SF"/>
    <property type="match status" value="1"/>
</dbReference>
<dbReference type="OMA" id="AWRCVRT"/>
<dbReference type="EMBL" id="MCGN01000002">
    <property type="protein sequence ID" value="ORZ00518.1"/>
    <property type="molecule type" value="Genomic_DNA"/>
</dbReference>
<dbReference type="PROSITE" id="PS50102">
    <property type="entry name" value="RRM"/>
    <property type="match status" value="1"/>
</dbReference>
<dbReference type="InterPro" id="IPR035979">
    <property type="entry name" value="RBD_domain_sf"/>
</dbReference>
<protein>
    <recommendedName>
        <fullName evidence="2">RRM domain-containing protein</fullName>
    </recommendedName>
</protein>
<evidence type="ECO:0000313" key="4">
    <source>
        <dbReference type="Proteomes" id="UP000242180"/>
    </source>
</evidence>
<organism evidence="3 4">
    <name type="scientific">Syncephalastrum racemosum</name>
    <name type="common">Filamentous fungus</name>
    <dbReference type="NCBI Taxonomy" id="13706"/>
    <lineage>
        <taxon>Eukaryota</taxon>
        <taxon>Fungi</taxon>
        <taxon>Fungi incertae sedis</taxon>
        <taxon>Mucoromycota</taxon>
        <taxon>Mucoromycotina</taxon>
        <taxon>Mucoromycetes</taxon>
        <taxon>Mucorales</taxon>
        <taxon>Syncephalastraceae</taxon>
        <taxon>Syncephalastrum</taxon>
    </lineage>
</organism>
<keyword evidence="4" id="KW-1185">Reference proteome</keyword>
<dbReference type="Proteomes" id="UP000242180">
    <property type="component" value="Unassembled WGS sequence"/>
</dbReference>
<dbReference type="Gene3D" id="3.30.70.330">
    <property type="match status" value="1"/>
</dbReference>
<evidence type="ECO:0000313" key="3">
    <source>
        <dbReference type="EMBL" id="ORZ00518.1"/>
    </source>
</evidence>
<dbReference type="InterPro" id="IPR000504">
    <property type="entry name" value="RRM_dom"/>
</dbReference>
<comment type="caution">
    <text evidence="3">The sequence shown here is derived from an EMBL/GenBank/DDBJ whole genome shotgun (WGS) entry which is preliminary data.</text>
</comment>